<gene>
    <name evidence="1" type="ORF">LAFE_0F14708G</name>
</gene>
<dbReference type="OrthoDB" id="4085867at2759"/>
<accession>A0A1G4MGF0</accession>
<dbReference type="AlphaFoldDB" id="A0A1G4MGF0"/>
<dbReference type="OMA" id="EMISCAT"/>
<evidence type="ECO:0000313" key="1">
    <source>
        <dbReference type="EMBL" id="SCW02807.1"/>
    </source>
</evidence>
<dbReference type="STRING" id="4955.A0A1G4MGF0"/>
<name>A0A1G4MGF0_LACFM</name>
<reference evidence="2" key="1">
    <citation type="submission" date="2016-03" db="EMBL/GenBank/DDBJ databases">
        <authorList>
            <person name="Devillers H."/>
        </authorList>
    </citation>
    <scope>NUCLEOTIDE SEQUENCE [LARGE SCALE GENOMIC DNA]</scope>
</reference>
<protein>
    <submittedName>
        <fullName evidence="1">LAFE_0F14708g1_1</fullName>
    </submittedName>
</protein>
<dbReference type="Pfam" id="PF08730">
    <property type="entry name" value="Rad33"/>
    <property type="match status" value="1"/>
</dbReference>
<dbReference type="Proteomes" id="UP000190831">
    <property type="component" value="Chromosome F"/>
</dbReference>
<sequence length="177" mass="20512">MSKSRSKKSYNDVLAFTNPKIPSEVEDEILTEFANYSIEHDMTVRNLDSFFGDLQMPKDLTKMVNRPSLCIEGTDFIDFDKLLKQTYHLLVYMDNLTVIDTQWEMLVHTSGRDTQFPSVSLRNHVLSIKDLQKVANSINMDSHHLVEMMSCATQGQRVYITWMDFAYLLGRLGQLTY</sequence>
<evidence type="ECO:0000313" key="2">
    <source>
        <dbReference type="Proteomes" id="UP000190831"/>
    </source>
</evidence>
<proteinExistence type="predicted"/>
<dbReference type="InterPro" id="IPR014841">
    <property type="entry name" value="Rad33"/>
</dbReference>
<organism evidence="1 2">
    <name type="scientific">Lachancea fermentati</name>
    <name type="common">Zygosaccharomyces fermentati</name>
    <dbReference type="NCBI Taxonomy" id="4955"/>
    <lineage>
        <taxon>Eukaryota</taxon>
        <taxon>Fungi</taxon>
        <taxon>Dikarya</taxon>
        <taxon>Ascomycota</taxon>
        <taxon>Saccharomycotina</taxon>
        <taxon>Saccharomycetes</taxon>
        <taxon>Saccharomycetales</taxon>
        <taxon>Saccharomycetaceae</taxon>
        <taxon>Lachancea</taxon>
    </lineage>
</organism>
<keyword evidence="2" id="KW-1185">Reference proteome</keyword>
<dbReference type="EMBL" id="LT598490">
    <property type="protein sequence ID" value="SCW02807.1"/>
    <property type="molecule type" value="Genomic_DNA"/>
</dbReference>